<comment type="caution">
    <text evidence="1">The sequence shown here is derived from an EMBL/GenBank/DDBJ whole genome shotgun (WGS) entry which is preliminary data.</text>
</comment>
<evidence type="ECO:0000313" key="1">
    <source>
        <dbReference type="EMBL" id="KAL3318511.1"/>
    </source>
</evidence>
<name>A0ABD2QG48_9PLAT</name>
<keyword evidence="2" id="KW-1185">Reference proteome</keyword>
<evidence type="ECO:0000313" key="2">
    <source>
        <dbReference type="Proteomes" id="UP001626550"/>
    </source>
</evidence>
<dbReference type="Proteomes" id="UP001626550">
    <property type="component" value="Unassembled WGS sequence"/>
</dbReference>
<accession>A0ABD2QG48</accession>
<sequence>MVSKEDLKTFVEDTGNFELLHTWAMKNASVKVLTELFLILPNVDSLIQKYKNETGTILDKKKLEEELGKLNEIYLKKDGSIPDEEIVNAYTKGLERVLEILLNSTVDRVTGVSLMNIVCVYFPKRLEKSVYTIAYEFCISVFNKQEGKTKEWLTKLQEISTAWSTATSDKERIAATELHCAYVLIFLAWACLVSSQTQLPIVVEGNPETNSSLHCLRDLCKKRTGEYTLPQE</sequence>
<gene>
    <name evidence="1" type="ORF">Ciccas_002832</name>
</gene>
<dbReference type="AlphaFoldDB" id="A0ABD2QG48"/>
<protein>
    <submittedName>
        <fullName evidence="1">Uncharacterized protein</fullName>
    </submittedName>
</protein>
<dbReference type="EMBL" id="JBJKFK010000235">
    <property type="protein sequence ID" value="KAL3318511.1"/>
    <property type="molecule type" value="Genomic_DNA"/>
</dbReference>
<organism evidence="1 2">
    <name type="scientific">Cichlidogyrus casuarinus</name>
    <dbReference type="NCBI Taxonomy" id="1844966"/>
    <lineage>
        <taxon>Eukaryota</taxon>
        <taxon>Metazoa</taxon>
        <taxon>Spiralia</taxon>
        <taxon>Lophotrochozoa</taxon>
        <taxon>Platyhelminthes</taxon>
        <taxon>Monogenea</taxon>
        <taxon>Monopisthocotylea</taxon>
        <taxon>Dactylogyridea</taxon>
        <taxon>Ancyrocephalidae</taxon>
        <taxon>Cichlidogyrus</taxon>
    </lineage>
</organism>
<proteinExistence type="predicted"/>
<reference evidence="1 2" key="1">
    <citation type="submission" date="2024-11" db="EMBL/GenBank/DDBJ databases">
        <title>Adaptive evolution of stress response genes in parasites aligns with host niche diversity.</title>
        <authorList>
            <person name="Hahn C."/>
            <person name="Resl P."/>
        </authorList>
    </citation>
    <scope>NUCLEOTIDE SEQUENCE [LARGE SCALE GENOMIC DNA]</scope>
    <source>
        <strain evidence="1">EGGRZ-B1_66</strain>
        <tissue evidence="1">Body</tissue>
    </source>
</reference>